<protein>
    <submittedName>
        <fullName evidence="2">Uncharacterized protein</fullName>
    </submittedName>
</protein>
<sequence length="276" mass="31390">MRKQFKNAVIFLNLFSFAVAKSDDKDDDDYIKFLSDAFQEDVNIRRAQHKHSFSHKSGKDVGKPFRLPGDYSPLPGRSTDSDYWPLYPMLNQYMAAVTYDTSHGRHSGGDINVPIPWWGFLDIGGHFIERFQDYWTKIGYNNNPINMLGLRRDQIIKLMSDPSLHYNRNTQPNLPVAALPRNYVPLSCKPPMCNPYTNSIGVGVEANVHIEDGVEGEIDLPIPIGKKIGLRLPVSGNAHYDVDDISITYGQNLHPVDPFLFSASEEFPTKYRKNKE</sequence>
<keyword evidence="1" id="KW-0732">Signal</keyword>
<accession>A0A0D8XHI6</accession>
<dbReference type="OrthoDB" id="5794824at2759"/>
<name>A0A0D8XHI6_DICVI</name>
<dbReference type="AlphaFoldDB" id="A0A0D8XHI6"/>
<reference evidence="3" key="2">
    <citation type="journal article" date="2016" name="Sci. Rep.">
        <title>Dictyocaulus viviparus genome, variome and transcriptome elucidate lungworm biology and support future intervention.</title>
        <authorList>
            <person name="McNulty S.N."/>
            <person name="Strube C."/>
            <person name="Rosa B.A."/>
            <person name="Martin J.C."/>
            <person name="Tyagi R."/>
            <person name="Choi Y.J."/>
            <person name="Wang Q."/>
            <person name="Hallsworth Pepin K."/>
            <person name="Zhang X."/>
            <person name="Ozersky P."/>
            <person name="Wilson R.K."/>
            <person name="Sternberg P.W."/>
            <person name="Gasser R.B."/>
            <person name="Mitreva M."/>
        </authorList>
    </citation>
    <scope>NUCLEOTIDE SEQUENCE [LARGE SCALE GENOMIC DNA]</scope>
    <source>
        <strain evidence="3">HannoverDv2000</strain>
    </source>
</reference>
<organism evidence="2 3">
    <name type="scientific">Dictyocaulus viviparus</name>
    <name type="common">Bovine lungworm</name>
    <dbReference type="NCBI Taxonomy" id="29172"/>
    <lineage>
        <taxon>Eukaryota</taxon>
        <taxon>Metazoa</taxon>
        <taxon>Ecdysozoa</taxon>
        <taxon>Nematoda</taxon>
        <taxon>Chromadorea</taxon>
        <taxon>Rhabditida</taxon>
        <taxon>Rhabditina</taxon>
        <taxon>Rhabditomorpha</taxon>
        <taxon>Strongyloidea</taxon>
        <taxon>Metastrongylidae</taxon>
        <taxon>Dictyocaulus</taxon>
    </lineage>
</organism>
<evidence type="ECO:0000313" key="2">
    <source>
        <dbReference type="EMBL" id="KJH44145.1"/>
    </source>
</evidence>
<dbReference type="PANTHER" id="PTHR36520:SF1">
    <property type="entry name" value="PROTEIN CBG14667"/>
    <property type="match status" value="1"/>
</dbReference>
<dbReference type="EMBL" id="KN716495">
    <property type="protein sequence ID" value="KJH44145.1"/>
    <property type="molecule type" value="Genomic_DNA"/>
</dbReference>
<evidence type="ECO:0000313" key="3">
    <source>
        <dbReference type="Proteomes" id="UP000053766"/>
    </source>
</evidence>
<keyword evidence="3" id="KW-1185">Reference proteome</keyword>
<dbReference type="PANTHER" id="PTHR36520">
    <property type="entry name" value="PROTEIN CBG13000-RELATED"/>
    <property type="match status" value="1"/>
</dbReference>
<dbReference type="Proteomes" id="UP000053766">
    <property type="component" value="Unassembled WGS sequence"/>
</dbReference>
<evidence type="ECO:0000256" key="1">
    <source>
        <dbReference type="SAM" id="SignalP"/>
    </source>
</evidence>
<feature type="signal peptide" evidence="1">
    <location>
        <begin position="1"/>
        <end position="20"/>
    </location>
</feature>
<gene>
    <name evidence="2" type="ORF">DICVIV_09821</name>
</gene>
<reference evidence="2 3" key="1">
    <citation type="submission" date="2013-11" db="EMBL/GenBank/DDBJ databases">
        <title>Draft genome of the bovine lungworm Dictyocaulus viviparus.</title>
        <authorList>
            <person name="Mitreva M."/>
        </authorList>
    </citation>
    <scope>NUCLEOTIDE SEQUENCE [LARGE SCALE GENOMIC DNA]</scope>
    <source>
        <strain evidence="2 3">HannoverDv2000</strain>
    </source>
</reference>
<feature type="chain" id="PRO_5002335636" evidence="1">
    <location>
        <begin position="21"/>
        <end position="276"/>
    </location>
</feature>
<proteinExistence type="predicted"/>